<dbReference type="InterPro" id="IPR012349">
    <property type="entry name" value="Split_barrel_FMN-bd"/>
</dbReference>
<proteinExistence type="predicted"/>
<gene>
    <name evidence="2" type="ORF">H8710_03510</name>
</gene>
<evidence type="ECO:0000313" key="3">
    <source>
        <dbReference type="Proteomes" id="UP000610760"/>
    </source>
</evidence>
<accession>A0A926E0M6</accession>
<dbReference type="Pfam" id="PF01243">
    <property type="entry name" value="PNPOx_N"/>
    <property type="match status" value="1"/>
</dbReference>
<dbReference type="Gene3D" id="2.30.110.10">
    <property type="entry name" value="Electron Transport, Fmn-binding Protein, Chain A"/>
    <property type="match status" value="1"/>
</dbReference>
<dbReference type="AlphaFoldDB" id="A0A926E0M6"/>
<name>A0A926E0M6_9FIRM</name>
<dbReference type="SUPFAM" id="SSF50475">
    <property type="entry name" value="FMN-binding split barrel"/>
    <property type="match status" value="1"/>
</dbReference>
<dbReference type="Proteomes" id="UP000610760">
    <property type="component" value="Unassembled WGS sequence"/>
</dbReference>
<evidence type="ECO:0000313" key="2">
    <source>
        <dbReference type="EMBL" id="MBC8559131.1"/>
    </source>
</evidence>
<reference evidence="2" key="1">
    <citation type="submission" date="2020-08" db="EMBL/GenBank/DDBJ databases">
        <title>Genome public.</title>
        <authorList>
            <person name="Liu C."/>
            <person name="Sun Q."/>
        </authorList>
    </citation>
    <scope>NUCLEOTIDE SEQUENCE</scope>
    <source>
        <strain evidence="2">NSJ-33</strain>
    </source>
</reference>
<dbReference type="InterPro" id="IPR011576">
    <property type="entry name" value="Pyridox_Oxase_N"/>
</dbReference>
<protein>
    <submittedName>
        <fullName evidence="2">Pyridoxamine 5'-phosphate oxidase family protein</fullName>
    </submittedName>
</protein>
<evidence type="ECO:0000259" key="1">
    <source>
        <dbReference type="Pfam" id="PF01243"/>
    </source>
</evidence>
<keyword evidence="3" id="KW-1185">Reference proteome</keyword>
<feature type="domain" description="Pyridoxamine 5'-phosphate oxidase N-terminal" evidence="1">
    <location>
        <begin position="10"/>
        <end position="114"/>
    </location>
</feature>
<dbReference type="EMBL" id="JACRSV010000001">
    <property type="protein sequence ID" value="MBC8559131.1"/>
    <property type="molecule type" value="Genomic_DNA"/>
</dbReference>
<organism evidence="2 3">
    <name type="scientific">Fumia xinanensis</name>
    <dbReference type="NCBI Taxonomy" id="2763659"/>
    <lineage>
        <taxon>Bacteria</taxon>
        <taxon>Bacillati</taxon>
        <taxon>Bacillota</taxon>
        <taxon>Clostridia</taxon>
        <taxon>Eubacteriales</taxon>
        <taxon>Oscillospiraceae</taxon>
        <taxon>Fumia</taxon>
    </lineage>
</organism>
<comment type="caution">
    <text evidence="2">The sequence shown here is derived from an EMBL/GenBank/DDBJ whole genome shotgun (WGS) entry which is preliminary data.</text>
</comment>
<sequence>MTERFGHDALLSIATVDEGKPYVRIVNSYYENGAFYTVTHRLTNKMKHIAKNPVVAVCGEWFTGHGIGQNLGCVCDKRNEKLAQKLRAVFFEWYGSGHTDESDPNTCILRIQLTDGVLFQNGRKYEIDFAVDEAK</sequence>